<comment type="caution">
    <text evidence="9">The sequence shown here is derived from an EMBL/GenBank/DDBJ whole genome shotgun (WGS) entry which is preliminary data.</text>
</comment>
<evidence type="ECO:0000256" key="3">
    <source>
        <dbReference type="PIRSR" id="PIRSR000149-1"/>
    </source>
</evidence>
<sequence length="367" mass="39381">MVKVGINGFGRIGRLAFRIGLLKHTSEIEFVAINTSGSMNAGGWAHITKYDTTYGKFEKEIKAEELKDTKEATDEDPLIGYLLIENKKIPVLAQSDPVKIPWGKYGVDVVIESTGVFITEEGAKKHAQGGAKKVVISAPPKGGNVGTYILGVNEPKGEVQVLSNSSCTTNCVAPVAAVMHATFGIEKALMTTVHGYTDDQKLQDGSHKDLRRARAAAANIVPTSTGAAVSTTETIPELKGLFDGTALRVPVITGSITDFVLLLKKTVTVEEVNTAFKEAEKNPIYKGIIATTNEPFVSSDIIGRSESAIVDLSLTQVVAGNLVKIFAWYDNEWGYTNRLVEQVIRVGRTVDGGSAPTDPITLTFKQG</sequence>
<dbReference type="PIRSF" id="PIRSF000149">
    <property type="entry name" value="GAP_DH"/>
    <property type="match status" value="1"/>
</dbReference>
<dbReference type="PANTHER" id="PTHR43148">
    <property type="entry name" value="GLYCERALDEHYDE-3-PHOSPHATE DEHYDROGENASE 2"/>
    <property type="match status" value="1"/>
</dbReference>
<comment type="similarity">
    <text evidence="1 7">Belongs to the glyceraldehyde-3-phosphate dehydrogenase family.</text>
</comment>
<evidence type="ECO:0000313" key="9">
    <source>
        <dbReference type="EMBL" id="KKS80221.1"/>
    </source>
</evidence>
<dbReference type="InterPro" id="IPR020828">
    <property type="entry name" value="GlycerAld_3-P_DH_NAD(P)-bd"/>
</dbReference>
<evidence type="ECO:0000256" key="6">
    <source>
        <dbReference type="PIRSR" id="PIRSR000149-4"/>
    </source>
</evidence>
<dbReference type="GO" id="GO:0006006">
    <property type="term" value="P:glucose metabolic process"/>
    <property type="evidence" value="ECO:0007669"/>
    <property type="project" value="InterPro"/>
</dbReference>
<dbReference type="EMBL" id="LCEY01000024">
    <property type="protein sequence ID" value="KKS80221.1"/>
    <property type="molecule type" value="Genomic_DNA"/>
</dbReference>
<feature type="binding site" evidence="5">
    <location>
        <begin position="11"/>
        <end position="12"/>
    </location>
    <ligand>
        <name>NAD(+)</name>
        <dbReference type="ChEBI" id="CHEBI:57540"/>
    </ligand>
</feature>
<dbReference type="SUPFAM" id="SSF51735">
    <property type="entry name" value="NAD(P)-binding Rossmann-fold domains"/>
    <property type="match status" value="1"/>
</dbReference>
<dbReference type="InterPro" id="IPR036291">
    <property type="entry name" value="NAD(P)-bd_dom_sf"/>
</dbReference>
<feature type="binding site" evidence="4">
    <location>
        <begin position="225"/>
        <end position="226"/>
    </location>
    <ligand>
        <name>D-glyceraldehyde 3-phosphate</name>
        <dbReference type="ChEBI" id="CHEBI:59776"/>
    </ligand>
</feature>
<dbReference type="NCBIfam" id="TIGR01534">
    <property type="entry name" value="GAPDH-I"/>
    <property type="match status" value="1"/>
</dbReference>
<dbReference type="Pfam" id="PF00044">
    <property type="entry name" value="Gp_dh_N"/>
    <property type="match status" value="1"/>
</dbReference>
<evidence type="ECO:0000256" key="2">
    <source>
        <dbReference type="ARBA" id="ARBA00023002"/>
    </source>
</evidence>
<keyword evidence="5" id="KW-0547">Nucleotide-binding</keyword>
<dbReference type="SMART" id="SM00846">
    <property type="entry name" value="Gp_dh_N"/>
    <property type="match status" value="1"/>
</dbReference>
<dbReference type="PATRIC" id="fig|1618585.3.peg.287"/>
<dbReference type="FunFam" id="3.30.360.10:FF:000002">
    <property type="entry name" value="Glyceraldehyde-3-phosphate dehydrogenase"/>
    <property type="match status" value="1"/>
</dbReference>
<dbReference type="InterPro" id="IPR006424">
    <property type="entry name" value="Glyceraldehyde-3-P_DH_1"/>
</dbReference>
<dbReference type="Gene3D" id="3.30.360.10">
    <property type="entry name" value="Dihydrodipicolinate Reductase, domain 2"/>
    <property type="match status" value="1"/>
</dbReference>
<feature type="binding site" evidence="4">
    <location>
        <position position="197"/>
    </location>
    <ligand>
        <name>D-glyceraldehyde 3-phosphate</name>
        <dbReference type="ChEBI" id="CHEBI:59776"/>
    </ligand>
</feature>
<dbReference type="CDD" id="cd05214">
    <property type="entry name" value="GAPDH_I_N"/>
    <property type="match status" value="1"/>
</dbReference>
<dbReference type="GO" id="GO:0050661">
    <property type="term" value="F:NADP binding"/>
    <property type="evidence" value="ECO:0007669"/>
    <property type="project" value="InterPro"/>
</dbReference>
<feature type="binding site" evidence="5">
    <location>
        <position position="137"/>
    </location>
    <ligand>
        <name>NAD(+)</name>
        <dbReference type="ChEBI" id="CHEBI:57540"/>
    </ligand>
</feature>
<dbReference type="CDD" id="cd18126">
    <property type="entry name" value="GAPDH_I_C"/>
    <property type="match status" value="1"/>
</dbReference>
<proteinExistence type="inferred from homology"/>
<reference evidence="9 10" key="1">
    <citation type="journal article" date="2015" name="Nature">
        <title>rRNA introns, odd ribosomes, and small enigmatic genomes across a large radiation of phyla.</title>
        <authorList>
            <person name="Brown C.T."/>
            <person name="Hug L.A."/>
            <person name="Thomas B.C."/>
            <person name="Sharon I."/>
            <person name="Castelle C.J."/>
            <person name="Singh A."/>
            <person name="Wilkins M.J."/>
            <person name="Williams K.H."/>
            <person name="Banfield J.F."/>
        </authorList>
    </citation>
    <scope>NUCLEOTIDE SEQUENCE [LARGE SCALE GENOMIC DNA]</scope>
</reference>
<dbReference type="AlphaFoldDB" id="A0A0G1EAZ9"/>
<dbReference type="InterPro" id="IPR020829">
    <property type="entry name" value="GlycerAld_3-P_DH_cat"/>
</dbReference>
<evidence type="ECO:0000256" key="4">
    <source>
        <dbReference type="PIRSR" id="PIRSR000149-2"/>
    </source>
</evidence>
<protein>
    <submittedName>
        <fullName evidence="9">Glyceraldehyde-3-phosphate dehydrogenase, type I</fullName>
    </submittedName>
</protein>
<feature type="binding site" evidence="4">
    <location>
        <position position="248"/>
    </location>
    <ligand>
        <name>D-glyceraldehyde 3-phosphate</name>
        <dbReference type="ChEBI" id="CHEBI:59776"/>
    </ligand>
</feature>
<feature type="binding site" evidence="4">
    <location>
        <begin position="166"/>
        <end position="168"/>
    </location>
    <ligand>
        <name>D-glyceraldehyde 3-phosphate</name>
        <dbReference type="ChEBI" id="CHEBI:59776"/>
    </ligand>
</feature>
<accession>A0A0G1EAZ9</accession>
<evidence type="ECO:0000256" key="7">
    <source>
        <dbReference type="RuleBase" id="RU000397"/>
    </source>
</evidence>
<gene>
    <name evidence="9" type="ORF">UV56_C0024G0006</name>
</gene>
<dbReference type="InterPro" id="IPR020831">
    <property type="entry name" value="GlycerAld/Erythrose_P_DH"/>
</dbReference>
<keyword evidence="2" id="KW-0560">Oxidoreductase</keyword>
<evidence type="ECO:0000259" key="8">
    <source>
        <dbReference type="SMART" id="SM00846"/>
    </source>
</evidence>
<dbReference type="Proteomes" id="UP000034611">
    <property type="component" value="Unassembled WGS sequence"/>
</dbReference>
<name>A0A0G1EAZ9_9BACT</name>
<dbReference type="SUPFAM" id="SSF55347">
    <property type="entry name" value="Glyceraldehyde-3-phosphate dehydrogenase-like, C-terminal domain"/>
    <property type="match status" value="1"/>
</dbReference>
<dbReference type="FunFam" id="3.40.50.720:FF:000001">
    <property type="entry name" value="Glyceraldehyde-3-phosphate dehydrogenase"/>
    <property type="match status" value="1"/>
</dbReference>
<evidence type="ECO:0000256" key="1">
    <source>
        <dbReference type="ARBA" id="ARBA00007406"/>
    </source>
</evidence>
<dbReference type="PRINTS" id="PR00078">
    <property type="entry name" value="G3PDHDRGNASE"/>
</dbReference>
<dbReference type="GO" id="GO:0051287">
    <property type="term" value="F:NAD binding"/>
    <property type="evidence" value="ECO:0007669"/>
    <property type="project" value="InterPro"/>
</dbReference>
<feature type="binding site" evidence="5">
    <location>
        <position position="331"/>
    </location>
    <ligand>
        <name>NAD(+)</name>
        <dbReference type="ChEBI" id="CHEBI:57540"/>
    </ligand>
</feature>
<feature type="domain" description="Glyceraldehyde 3-phosphate dehydrogenase NAD(P) binding" evidence="8">
    <location>
        <begin position="2"/>
        <end position="167"/>
    </location>
</feature>
<evidence type="ECO:0000313" key="10">
    <source>
        <dbReference type="Proteomes" id="UP000034611"/>
    </source>
</evidence>
<keyword evidence="5" id="KW-0520">NAD</keyword>
<organism evidence="9 10">
    <name type="scientific">Candidatus Woesebacteria bacterium GW2011_GWC1_43_10b</name>
    <dbReference type="NCBI Taxonomy" id="1618585"/>
    <lineage>
        <taxon>Bacteria</taxon>
        <taxon>Candidatus Woeseibacteriota</taxon>
    </lineage>
</organism>
<evidence type="ECO:0000256" key="5">
    <source>
        <dbReference type="PIRSR" id="PIRSR000149-3"/>
    </source>
</evidence>
<dbReference type="Gene3D" id="3.40.50.720">
    <property type="entry name" value="NAD(P)-binding Rossmann-like Domain"/>
    <property type="match status" value="1"/>
</dbReference>
<feature type="active site" description="Nucleophile" evidence="3">
    <location>
        <position position="167"/>
    </location>
</feature>
<dbReference type="GO" id="GO:0016620">
    <property type="term" value="F:oxidoreductase activity, acting on the aldehyde or oxo group of donors, NAD or NADP as acceptor"/>
    <property type="evidence" value="ECO:0007669"/>
    <property type="project" value="InterPro"/>
</dbReference>
<dbReference type="Pfam" id="PF02800">
    <property type="entry name" value="Gp_dh_C"/>
    <property type="match status" value="1"/>
</dbReference>
<feature type="site" description="Activates thiol group during catalysis" evidence="6">
    <location>
        <position position="194"/>
    </location>
</feature>